<dbReference type="KEGG" id="nve:5500924"/>
<dbReference type="Proteomes" id="UP000001593">
    <property type="component" value="Unassembled WGS sequence"/>
</dbReference>
<dbReference type="InterPro" id="IPR042470">
    <property type="entry name" value="RMI1_N_C_sf"/>
</dbReference>
<dbReference type="Gene3D" id="2.40.50.770">
    <property type="entry name" value="RecQ-mediated genome instability protein Rmi1, C-terminal domain"/>
    <property type="match status" value="1"/>
</dbReference>
<dbReference type="PhylomeDB" id="A7T1H1"/>
<dbReference type="STRING" id="45351.A7T1H1"/>
<sequence>FSVCCYSSLSTPPGTKICLVGSVPVQNSVLMLDSTNLKVLGGEVEKLVTKWKLQKTLAKHSRTIPSGEEGPPPFVPFRQ</sequence>
<dbReference type="PANTHER" id="PTHR13681:SF24">
    <property type="entry name" value="TUDOR DOMAIN-CONTAINING PROTEIN 3"/>
    <property type="match status" value="1"/>
</dbReference>
<dbReference type="EMBL" id="DS470110">
    <property type="protein sequence ID" value="EDO30197.1"/>
    <property type="molecule type" value="Genomic_DNA"/>
</dbReference>
<evidence type="ECO:0000256" key="2">
    <source>
        <dbReference type="ARBA" id="ARBA00023242"/>
    </source>
</evidence>
<name>A7T1H1_NEMVE</name>
<evidence type="ECO:0000313" key="5">
    <source>
        <dbReference type="Proteomes" id="UP000001593"/>
    </source>
</evidence>
<reference evidence="4 5" key="1">
    <citation type="journal article" date="2007" name="Science">
        <title>Sea anemone genome reveals ancestral eumetazoan gene repertoire and genomic organization.</title>
        <authorList>
            <person name="Putnam N.H."/>
            <person name="Srivastava M."/>
            <person name="Hellsten U."/>
            <person name="Dirks B."/>
            <person name="Chapman J."/>
            <person name="Salamov A."/>
            <person name="Terry A."/>
            <person name="Shapiro H."/>
            <person name="Lindquist E."/>
            <person name="Kapitonov V.V."/>
            <person name="Jurka J."/>
            <person name="Genikhovich G."/>
            <person name="Grigoriev I.V."/>
            <person name="Lucas S.M."/>
            <person name="Steele R.E."/>
            <person name="Finnerty J.R."/>
            <person name="Technau U."/>
            <person name="Martindale M.Q."/>
            <person name="Rokhsar D.S."/>
        </authorList>
    </citation>
    <scope>NUCLEOTIDE SEQUENCE [LARGE SCALE GENOMIC DNA]</scope>
    <source>
        <strain evidence="5">CH2 X CH6</strain>
    </source>
</reference>
<dbReference type="PANTHER" id="PTHR13681">
    <property type="entry name" value="SURVIVAL OF MOTOR NEURON-RELATED-SPLICING FACTOR 30-RELATED"/>
    <property type="match status" value="1"/>
</dbReference>
<dbReference type="InterPro" id="IPR013894">
    <property type="entry name" value="RMI1_OB"/>
</dbReference>
<keyword evidence="5" id="KW-1185">Reference proteome</keyword>
<feature type="non-terminal residue" evidence="4">
    <location>
        <position position="79"/>
    </location>
</feature>
<feature type="non-terminal residue" evidence="4">
    <location>
        <position position="1"/>
    </location>
</feature>
<dbReference type="AlphaFoldDB" id="A7T1H1"/>
<dbReference type="Pfam" id="PF08585">
    <property type="entry name" value="RMI1_N_C"/>
    <property type="match status" value="1"/>
</dbReference>
<dbReference type="HOGENOM" id="CLU_2612901_0_0_1"/>
<gene>
    <name evidence="4" type="ORF">NEMVEDRAFT_v1g7216</name>
</gene>
<evidence type="ECO:0000256" key="1">
    <source>
        <dbReference type="ARBA" id="ARBA00004123"/>
    </source>
</evidence>
<evidence type="ECO:0000313" key="4">
    <source>
        <dbReference type="EMBL" id="EDO30197.1"/>
    </source>
</evidence>
<evidence type="ECO:0000259" key="3">
    <source>
        <dbReference type="Pfam" id="PF08585"/>
    </source>
</evidence>
<accession>A7T1H1</accession>
<protein>
    <recommendedName>
        <fullName evidence="3">RecQ mediated genome instability protein 1 OB-fold domain-containing protein</fullName>
    </recommendedName>
</protein>
<feature type="domain" description="RecQ mediated genome instability protein 1 OB-fold" evidence="3">
    <location>
        <begin position="8"/>
        <end position="54"/>
    </location>
</feature>
<dbReference type="eggNOG" id="KOG3683">
    <property type="taxonomic scope" value="Eukaryota"/>
</dbReference>
<dbReference type="GO" id="GO:0005634">
    <property type="term" value="C:nucleus"/>
    <property type="evidence" value="ECO:0007669"/>
    <property type="project" value="UniProtKB-SubCell"/>
</dbReference>
<keyword evidence="2" id="KW-0539">Nucleus</keyword>
<organism evidence="4 5">
    <name type="scientific">Nematostella vectensis</name>
    <name type="common">Starlet sea anemone</name>
    <dbReference type="NCBI Taxonomy" id="45351"/>
    <lineage>
        <taxon>Eukaryota</taxon>
        <taxon>Metazoa</taxon>
        <taxon>Cnidaria</taxon>
        <taxon>Anthozoa</taxon>
        <taxon>Hexacorallia</taxon>
        <taxon>Actiniaria</taxon>
        <taxon>Edwardsiidae</taxon>
        <taxon>Nematostella</taxon>
    </lineage>
</organism>
<comment type="subcellular location">
    <subcellularLocation>
        <location evidence="1">Nucleus</location>
    </subcellularLocation>
</comment>
<proteinExistence type="predicted"/>
<dbReference type="InParanoid" id="A7T1H1"/>